<protein>
    <submittedName>
        <fullName evidence="2">Uncharacterized protein</fullName>
    </submittedName>
</protein>
<keyword evidence="3" id="KW-1185">Reference proteome</keyword>
<dbReference type="Proteomes" id="UP000596742">
    <property type="component" value="Unassembled WGS sequence"/>
</dbReference>
<feature type="compositionally biased region" description="Basic and acidic residues" evidence="1">
    <location>
        <begin position="44"/>
        <end position="55"/>
    </location>
</feature>
<name>A0A8B6C6S1_MYTGA</name>
<evidence type="ECO:0000313" key="3">
    <source>
        <dbReference type="Proteomes" id="UP000596742"/>
    </source>
</evidence>
<organism evidence="2 3">
    <name type="scientific">Mytilus galloprovincialis</name>
    <name type="common">Mediterranean mussel</name>
    <dbReference type="NCBI Taxonomy" id="29158"/>
    <lineage>
        <taxon>Eukaryota</taxon>
        <taxon>Metazoa</taxon>
        <taxon>Spiralia</taxon>
        <taxon>Lophotrochozoa</taxon>
        <taxon>Mollusca</taxon>
        <taxon>Bivalvia</taxon>
        <taxon>Autobranchia</taxon>
        <taxon>Pteriomorphia</taxon>
        <taxon>Mytilida</taxon>
        <taxon>Mytiloidea</taxon>
        <taxon>Mytilidae</taxon>
        <taxon>Mytilinae</taxon>
        <taxon>Mytilus</taxon>
    </lineage>
</organism>
<dbReference type="EMBL" id="UYJE01001272">
    <property type="protein sequence ID" value="VDI00788.1"/>
    <property type="molecule type" value="Genomic_DNA"/>
</dbReference>
<evidence type="ECO:0000313" key="2">
    <source>
        <dbReference type="EMBL" id="VDI00788.1"/>
    </source>
</evidence>
<accession>A0A8B6C6S1</accession>
<gene>
    <name evidence="2" type="ORF">MGAL_10B035533</name>
</gene>
<evidence type="ECO:0000256" key="1">
    <source>
        <dbReference type="SAM" id="MobiDB-lite"/>
    </source>
</evidence>
<sequence>MNTPISKSGSSSESAKLKASLGVSRVRPQVRSGKVGRGNGRGGKGHDPISSHDSDYSPVINKVDRIKDKKAKDQEMVGKEKDQEKEEEEIDQEKEEKDINNQRDKTISNVNMNTEEGILEFDMSKGKEN</sequence>
<reference evidence="2" key="1">
    <citation type="submission" date="2018-11" db="EMBL/GenBank/DDBJ databases">
        <authorList>
            <person name="Alioto T."/>
            <person name="Alioto T."/>
        </authorList>
    </citation>
    <scope>NUCLEOTIDE SEQUENCE</scope>
</reference>
<feature type="region of interest" description="Disordered" evidence="1">
    <location>
        <begin position="1"/>
        <end position="129"/>
    </location>
</feature>
<feature type="compositionally biased region" description="Basic and acidic residues" evidence="1">
    <location>
        <begin position="94"/>
        <end position="106"/>
    </location>
</feature>
<feature type="compositionally biased region" description="Low complexity" evidence="1">
    <location>
        <begin position="1"/>
        <end position="22"/>
    </location>
</feature>
<proteinExistence type="predicted"/>
<feature type="compositionally biased region" description="Basic and acidic residues" evidence="1">
    <location>
        <begin position="62"/>
        <end position="84"/>
    </location>
</feature>
<comment type="caution">
    <text evidence="2">The sequence shown here is derived from an EMBL/GenBank/DDBJ whole genome shotgun (WGS) entry which is preliminary data.</text>
</comment>
<dbReference type="AlphaFoldDB" id="A0A8B6C6S1"/>